<organism evidence="2 3">
    <name type="scientific">Jimgerdemannia flammicorona</name>
    <dbReference type="NCBI Taxonomy" id="994334"/>
    <lineage>
        <taxon>Eukaryota</taxon>
        <taxon>Fungi</taxon>
        <taxon>Fungi incertae sedis</taxon>
        <taxon>Mucoromycota</taxon>
        <taxon>Mucoromycotina</taxon>
        <taxon>Endogonomycetes</taxon>
        <taxon>Endogonales</taxon>
        <taxon>Endogonaceae</taxon>
        <taxon>Jimgerdemannia</taxon>
    </lineage>
</organism>
<keyword evidence="3" id="KW-1185">Reference proteome</keyword>
<feature type="transmembrane region" description="Helical" evidence="1">
    <location>
        <begin position="20"/>
        <end position="40"/>
    </location>
</feature>
<reference evidence="2 3" key="1">
    <citation type="journal article" date="2018" name="New Phytol.">
        <title>Phylogenomics of Endogonaceae and evolution of mycorrhizas within Mucoromycota.</title>
        <authorList>
            <person name="Chang Y."/>
            <person name="Desiro A."/>
            <person name="Na H."/>
            <person name="Sandor L."/>
            <person name="Lipzen A."/>
            <person name="Clum A."/>
            <person name="Barry K."/>
            <person name="Grigoriev I.V."/>
            <person name="Martin F.M."/>
            <person name="Stajich J.E."/>
            <person name="Smith M.E."/>
            <person name="Bonito G."/>
            <person name="Spatafora J.W."/>
        </authorList>
    </citation>
    <scope>NUCLEOTIDE SEQUENCE [LARGE SCALE GENOMIC DNA]</scope>
    <source>
        <strain evidence="2 3">AD002</strain>
    </source>
</reference>
<dbReference type="EMBL" id="RBNJ01002196">
    <property type="protein sequence ID" value="RUS32280.1"/>
    <property type="molecule type" value="Genomic_DNA"/>
</dbReference>
<dbReference type="PANTHER" id="PTHR34391">
    <property type="entry name" value="UPF0658 GOLGI APPARATUS MEMBRANE PROTEIN C1952.10C-RELATED"/>
    <property type="match status" value="1"/>
</dbReference>
<feature type="transmembrane region" description="Helical" evidence="1">
    <location>
        <begin position="150"/>
        <end position="171"/>
    </location>
</feature>
<feature type="transmembrane region" description="Helical" evidence="1">
    <location>
        <begin position="476"/>
        <end position="494"/>
    </location>
</feature>
<name>A0A433QR75_9FUNG</name>
<sequence>MANFNKIVSRVNETRWARLYIAMACFQVFIIIIIQAFIAVKNTEEINPISNAPFPTGNLSEEDRMRALDRFKRIKWENIAFIGFQGWFLGMAFDATVSQNAAEIVALAVLNMICAIFGAVEVVDGSKWTGKLWGYGIDITPLSIAEKAEIALTVCILLFAGAFAWLSWEMYRQLGWNIYKKLGADISLRVMYRWIQFFVLTLKINIFTHFIVSLFYLIQWALKNDNGFDWETLVQIVITVLIPPALWFARVVVNIIAHVFPLMLWVSRESHSLMMLFIVFQLVIIIHFGLIFSETMEPSNNWYFWICLVWLGIFMAIITSVEGFMVRRNFGKGLKPFVQRGQRKQDQDLELNQKQNAGDVAVTLNWAVAQRVNGCVSVCSSTPAITVSQFHCCASLILTSLPFQITRINDSKWTRIFLACAILQTIIVLGLEGAILFENFQAMQPLTTAKASPSFPDKEGVSTALDRLNRIKWENVAFIAFQLWALWLSFDGIINQNTVEIIAIAVINGLCAVVGVVQAADSAKWINYITALKLDISDLTTGEKIEIAQTTFVFLFAGFSAFVSWKLYQSFGWNIYKKIGADLDVQGVLGVEFLFDHVLSFSKNPLCSVPFIFYVQDLPVFRPDSQDQHLLPVPVVRLLSHPMGPERRVQMGDGVPLCCHCAGFTCIDPWEGIGQHRKSHDHDHLHQFPGPYPDALRVDPLSDLVAEK</sequence>
<feature type="transmembrane region" description="Helical" evidence="1">
    <location>
        <begin position="272"/>
        <end position="290"/>
    </location>
</feature>
<feature type="transmembrane region" description="Helical" evidence="1">
    <location>
        <begin position="501"/>
        <end position="520"/>
    </location>
</feature>
<keyword evidence="1" id="KW-1133">Transmembrane helix</keyword>
<dbReference type="GO" id="GO:0005794">
    <property type="term" value="C:Golgi apparatus"/>
    <property type="evidence" value="ECO:0007669"/>
    <property type="project" value="TreeGrafter"/>
</dbReference>
<evidence type="ECO:0000256" key="1">
    <source>
        <dbReference type="SAM" id="Phobius"/>
    </source>
</evidence>
<dbReference type="AlphaFoldDB" id="A0A433QR75"/>
<gene>
    <name evidence="2" type="ORF">BC938DRAFT_475861</name>
</gene>
<keyword evidence="1" id="KW-0812">Transmembrane</keyword>
<feature type="transmembrane region" description="Helical" evidence="1">
    <location>
        <begin position="79"/>
        <end position="97"/>
    </location>
</feature>
<protein>
    <submittedName>
        <fullName evidence="2">Uncharacterized protein</fullName>
    </submittedName>
</protein>
<feature type="transmembrane region" description="Helical" evidence="1">
    <location>
        <begin position="234"/>
        <end position="260"/>
    </location>
</feature>
<evidence type="ECO:0000313" key="3">
    <source>
        <dbReference type="Proteomes" id="UP000274822"/>
    </source>
</evidence>
<feature type="transmembrane region" description="Helical" evidence="1">
    <location>
        <begin position="416"/>
        <end position="437"/>
    </location>
</feature>
<dbReference type="Proteomes" id="UP000274822">
    <property type="component" value="Unassembled WGS sequence"/>
</dbReference>
<feature type="transmembrane region" description="Helical" evidence="1">
    <location>
        <begin position="197"/>
        <end position="222"/>
    </location>
</feature>
<feature type="transmembrane region" description="Helical" evidence="1">
    <location>
        <begin position="104"/>
        <end position="123"/>
    </location>
</feature>
<accession>A0A433QR75</accession>
<feature type="transmembrane region" description="Helical" evidence="1">
    <location>
        <begin position="302"/>
        <end position="325"/>
    </location>
</feature>
<proteinExistence type="predicted"/>
<evidence type="ECO:0000313" key="2">
    <source>
        <dbReference type="EMBL" id="RUS32280.1"/>
    </source>
</evidence>
<keyword evidence="1" id="KW-0472">Membrane</keyword>
<feature type="transmembrane region" description="Helical" evidence="1">
    <location>
        <begin position="547"/>
        <end position="568"/>
    </location>
</feature>
<dbReference type="PANTHER" id="PTHR34391:SF1">
    <property type="entry name" value="UPF0658 GOLGI APPARATUS MEMBRANE PROTEIN C1952.10C-RELATED"/>
    <property type="match status" value="1"/>
</dbReference>
<dbReference type="InterPro" id="IPR040410">
    <property type="entry name" value="UPF0658_Golgi"/>
</dbReference>
<comment type="caution">
    <text evidence="2">The sequence shown here is derived from an EMBL/GenBank/DDBJ whole genome shotgun (WGS) entry which is preliminary data.</text>
</comment>